<reference evidence="6" key="1">
    <citation type="submission" date="2022-12" db="EMBL/GenBank/DDBJ databases">
        <title>Peptostreptococcus.</title>
        <authorList>
            <person name="Lee S.H."/>
        </authorList>
    </citation>
    <scope>NUCLEOTIDE SEQUENCE</scope>
    <source>
        <strain evidence="6">CBA3647</strain>
    </source>
</reference>
<gene>
    <name evidence="6" type="ORF">O0R46_09140</name>
</gene>
<name>A0ABY7JNR6_9FIRM</name>
<keyword evidence="4 5" id="KW-0472">Membrane</keyword>
<keyword evidence="2 5" id="KW-0812">Transmembrane</keyword>
<accession>A0ABY7JNR6</accession>
<comment type="subcellular location">
    <subcellularLocation>
        <location evidence="1">Membrane</location>
        <topology evidence="1">Multi-pass membrane protein</topology>
    </subcellularLocation>
</comment>
<evidence type="ECO:0000256" key="4">
    <source>
        <dbReference type="ARBA" id="ARBA00023136"/>
    </source>
</evidence>
<keyword evidence="7" id="KW-1185">Reference proteome</keyword>
<evidence type="ECO:0000256" key="3">
    <source>
        <dbReference type="ARBA" id="ARBA00022989"/>
    </source>
</evidence>
<proteinExistence type="predicted"/>
<evidence type="ECO:0000256" key="5">
    <source>
        <dbReference type="SAM" id="Phobius"/>
    </source>
</evidence>
<evidence type="ECO:0000313" key="7">
    <source>
        <dbReference type="Proteomes" id="UP001164187"/>
    </source>
</evidence>
<dbReference type="RefSeq" id="WP_269311432.1">
    <property type="nucleotide sequence ID" value="NZ_CP114052.1"/>
</dbReference>
<dbReference type="NCBIfam" id="TIGR01593">
    <property type="entry name" value="holin_tox_secr"/>
    <property type="match status" value="1"/>
</dbReference>
<dbReference type="EMBL" id="CP114052">
    <property type="protein sequence ID" value="WAW14735.1"/>
    <property type="molecule type" value="Genomic_DNA"/>
</dbReference>
<keyword evidence="3 5" id="KW-1133">Transmembrane helix</keyword>
<dbReference type="Proteomes" id="UP001164187">
    <property type="component" value="Chromosome"/>
</dbReference>
<sequence length="130" mass="14653">MEKHNMIFQYLSLLTANEEDKVLFVLLLIAIAMIVDFVTGTIAAIVREDREFRSKKGINGILRKIASMLLLIFFLPCSMLIPEGMGIALVYTMYIGYLIMEIKSIVENVGKNGTDVTLFQEFIKRLSGGK</sequence>
<organism evidence="6 7">
    <name type="scientific">Peptostreptococcus equinus</name>
    <dbReference type="NCBI Taxonomy" id="3003601"/>
    <lineage>
        <taxon>Bacteria</taxon>
        <taxon>Bacillati</taxon>
        <taxon>Bacillota</taxon>
        <taxon>Clostridia</taxon>
        <taxon>Peptostreptococcales</taxon>
        <taxon>Peptostreptococcaceae</taxon>
        <taxon>Peptostreptococcus</taxon>
    </lineage>
</organism>
<feature type="transmembrane region" description="Helical" evidence="5">
    <location>
        <begin position="22"/>
        <end position="46"/>
    </location>
</feature>
<dbReference type="InterPro" id="IPR006480">
    <property type="entry name" value="Phage_holin_4_1"/>
</dbReference>
<dbReference type="Pfam" id="PF05105">
    <property type="entry name" value="Phage_holin_4_1"/>
    <property type="match status" value="1"/>
</dbReference>
<evidence type="ECO:0000256" key="2">
    <source>
        <dbReference type="ARBA" id="ARBA00022692"/>
    </source>
</evidence>
<evidence type="ECO:0000313" key="6">
    <source>
        <dbReference type="EMBL" id="WAW14735.1"/>
    </source>
</evidence>
<evidence type="ECO:0000256" key="1">
    <source>
        <dbReference type="ARBA" id="ARBA00004141"/>
    </source>
</evidence>
<feature type="transmembrane region" description="Helical" evidence="5">
    <location>
        <begin position="67"/>
        <end position="94"/>
    </location>
</feature>
<protein>
    <submittedName>
        <fullName evidence="6">Phage holin family protein</fullName>
    </submittedName>
</protein>